<keyword evidence="2" id="KW-1185">Reference proteome</keyword>
<dbReference type="AlphaFoldDB" id="A0A286E8F9"/>
<sequence length="44" mass="4819">MIFRQPEIKKTCQIQQFGTFFVASVALRRHTHALGSGTAPISGS</sequence>
<dbReference type="EMBL" id="OCNF01000005">
    <property type="protein sequence ID" value="SOD67169.1"/>
    <property type="molecule type" value="Genomic_DNA"/>
</dbReference>
<reference evidence="1 2" key="1">
    <citation type="submission" date="2017-09" db="EMBL/GenBank/DDBJ databases">
        <authorList>
            <person name="Ehlers B."/>
            <person name="Leendertz F.H."/>
        </authorList>
    </citation>
    <scope>NUCLEOTIDE SEQUENCE [LARGE SCALE GENOMIC DNA]</scope>
    <source>
        <strain evidence="1 2">DSM 16848</strain>
    </source>
</reference>
<evidence type="ECO:0000313" key="1">
    <source>
        <dbReference type="EMBL" id="SOD67169.1"/>
    </source>
</evidence>
<proteinExistence type="predicted"/>
<organism evidence="1 2">
    <name type="scientific">Alysiella filiformis DSM 16848</name>
    <dbReference type="NCBI Taxonomy" id="1120981"/>
    <lineage>
        <taxon>Bacteria</taxon>
        <taxon>Pseudomonadati</taxon>
        <taxon>Pseudomonadota</taxon>
        <taxon>Betaproteobacteria</taxon>
        <taxon>Neisseriales</taxon>
        <taxon>Neisseriaceae</taxon>
        <taxon>Alysiella</taxon>
    </lineage>
</organism>
<protein>
    <submittedName>
        <fullName evidence="1">Uncharacterized protein</fullName>
    </submittedName>
</protein>
<name>A0A286E8F9_9NEIS</name>
<accession>A0A286E8F9</accession>
<dbReference type="Proteomes" id="UP000219669">
    <property type="component" value="Unassembled WGS sequence"/>
</dbReference>
<gene>
    <name evidence="1" type="ORF">SAMN02746062_00824</name>
</gene>
<evidence type="ECO:0000313" key="2">
    <source>
        <dbReference type="Proteomes" id="UP000219669"/>
    </source>
</evidence>